<dbReference type="Proteomes" id="UP000663859">
    <property type="component" value="Unassembled WGS sequence"/>
</dbReference>
<evidence type="ECO:0000256" key="2">
    <source>
        <dbReference type="ARBA" id="ARBA00022692"/>
    </source>
</evidence>
<feature type="domain" description="Cytochrome c assembly protein" evidence="7">
    <location>
        <begin position="314"/>
        <end position="512"/>
    </location>
</feature>
<name>A0A8J2BLQ9_9BACT</name>
<accession>A0A8J2BLQ9</accession>
<dbReference type="PANTHER" id="PTHR30071:SF1">
    <property type="entry name" value="CYTOCHROME B_B6 PROTEIN-RELATED"/>
    <property type="match status" value="1"/>
</dbReference>
<dbReference type="InterPro" id="IPR045062">
    <property type="entry name" value="Cyt_c_biogenesis_CcsA/CcmC"/>
</dbReference>
<dbReference type="EMBL" id="CAJNOB010000001">
    <property type="protein sequence ID" value="CAF0689474.1"/>
    <property type="molecule type" value="Genomic_DNA"/>
</dbReference>
<feature type="transmembrane region" description="Helical" evidence="6">
    <location>
        <begin position="257"/>
        <end position="275"/>
    </location>
</feature>
<reference evidence="8" key="1">
    <citation type="submission" date="2021-02" db="EMBL/GenBank/DDBJ databases">
        <authorList>
            <person name="Cremers G."/>
            <person name="Picone N."/>
        </authorList>
    </citation>
    <scope>NUCLEOTIDE SEQUENCE</scope>
    <source>
        <strain evidence="8">PQ17</strain>
    </source>
</reference>
<dbReference type="GO" id="GO:0005886">
    <property type="term" value="C:plasma membrane"/>
    <property type="evidence" value="ECO:0007669"/>
    <property type="project" value="TreeGrafter"/>
</dbReference>
<dbReference type="InterPro" id="IPR002541">
    <property type="entry name" value="Cyt_c_assembly"/>
</dbReference>
<evidence type="ECO:0000256" key="4">
    <source>
        <dbReference type="ARBA" id="ARBA00022989"/>
    </source>
</evidence>
<organism evidence="8 9">
    <name type="scientific">Candidatus Methylacidithermus pantelleriae</name>
    <dbReference type="NCBI Taxonomy" id="2744239"/>
    <lineage>
        <taxon>Bacteria</taxon>
        <taxon>Pseudomonadati</taxon>
        <taxon>Verrucomicrobiota</taxon>
        <taxon>Methylacidiphilae</taxon>
        <taxon>Methylacidiphilales</taxon>
        <taxon>Methylacidiphilaceae</taxon>
        <taxon>Candidatus Methylacidithermus</taxon>
    </lineage>
</organism>
<evidence type="ECO:0000256" key="3">
    <source>
        <dbReference type="ARBA" id="ARBA00022748"/>
    </source>
</evidence>
<feature type="transmembrane region" description="Helical" evidence="6">
    <location>
        <begin position="426"/>
        <end position="449"/>
    </location>
</feature>
<dbReference type="PANTHER" id="PTHR30071">
    <property type="entry name" value="HEME EXPORTER PROTEIN C"/>
    <property type="match status" value="1"/>
</dbReference>
<comment type="subcellular location">
    <subcellularLocation>
        <location evidence="1">Membrane</location>
        <topology evidence="1">Multi-pass membrane protein</topology>
    </subcellularLocation>
</comment>
<keyword evidence="5 6" id="KW-0472">Membrane</keyword>
<dbReference type="GO" id="GO:0020037">
    <property type="term" value="F:heme binding"/>
    <property type="evidence" value="ECO:0007669"/>
    <property type="project" value="InterPro"/>
</dbReference>
<keyword evidence="4 6" id="KW-1133">Transmembrane helix</keyword>
<keyword evidence="9" id="KW-1185">Reference proteome</keyword>
<feature type="transmembrane region" description="Helical" evidence="6">
    <location>
        <begin position="464"/>
        <end position="481"/>
    </location>
</feature>
<dbReference type="AlphaFoldDB" id="A0A8J2BLQ9"/>
<dbReference type="GO" id="GO:0017004">
    <property type="term" value="P:cytochrome complex assembly"/>
    <property type="evidence" value="ECO:0007669"/>
    <property type="project" value="UniProtKB-KW"/>
</dbReference>
<keyword evidence="2 6" id="KW-0812">Transmembrane</keyword>
<feature type="transmembrane region" description="Helical" evidence="6">
    <location>
        <begin position="342"/>
        <end position="360"/>
    </location>
</feature>
<dbReference type="RefSeq" id="WP_174581700.1">
    <property type="nucleotide sequence ID" value="NZ_CAJNOB010000001.1"/>
</dbReference>
<sequence>MRLCRWILLSIVGLFFLLPLGIGRGEPLAHGKDFALLAVQHRGRKKPFPTFAYEMALEICGKPRMALQEGTVDFLDLTLGLWLVPERWKDRPVILVESAQLRKILGLNPQERYVAFSSLSQNPQLRKLVPALLGPAQGSVESLAGVPKRELEALWKRLETYEALQSGRSVAIIPDPRSPRGSWVPLEEAIRYYPSERLQALLASYQMLRSGFLAGDQRQVEEGGKQLARECLGLAPDFYPDKEVLVFEYEYMHLDPWRWAAVAYGAAAVTLLLTARWKEQVGYRVGYLLVQIGLLSQLYGFVARVILAGRPPVANMYESILWVTFGVVLLALLLDAFYHSRYVLLGALPFSCVGLFVADTQPALFDPTIQPLVPVLRNNFWLIAHVLTITLGYAAFALAMGLGHIYLWRFIRRRLPGTEDPMLQTYIYRTLQIGVLLLATGTVMGAVWANYSWGRFWDWDPKETWALITLLCYLVVLHGRLLGWWSGFGLAIGSLVGFLCVLMAWYGVNFVLGKGLHSYGFGSGGLPYALAFGVVELSLAGFALYRRLAASNTGSAIPASGALSRPATKG</sequence>
<evidence type="ECO:0000313" key="8">
    <source>
        <dbReference type="EMBL" id="CAF0689474.1"/>
    </source>
</evidence>
<evidence type="ECO:0000313" key="9">
    <source>
        <dbReference type="Proteomes" id="UP000663859"/>
    </source>
</evidence>
<feature type="transmembrane region" description="Helical" evidence="6">
    <location>
        <begin position="528"/>
        <end position="545"/>
    </location>
</feature>
<keyword evidence="3" id="KW-0201">Cytochrome c-type biogenesis</keyword>
<gene>
    <name evidence="8" type="primary">ccmC</name>
    <name evidence="8" type="ORF">MPNT_10234</name>
</gene>
<feature type="transmembrane region" description="Helical" evidence="6">
    <location>
        <begin position="287"/>
        <end position="307"/>
    </location>
</feature>
<evidence type="ECO:0000256" key="5">
    <source>
        <dbReference type="ARBA" id="ARBA00023136"/>
    </source>
</evidence>
<feature type="transmembrane region" description="Helical" evidence="6">
    <location>
        <begin position="380"/>
        <end position="405"/>
    </location>
</feature>
<evidence type="ECO:0000256" key="6">
    <source>
        <dbReference type="SAM" id="Phobius"/>
    </source>
</evidence>
<feature type="transmembrane region" description="Helical" evidence="6">
    <location>
        <begin position="488"/>
        <end position="508"/>
    </location>
</feature>
<evidence type="ECO:0000259" key="7">
    <source>
        <dbReference type="Pfam" id="PF01578"/>
    </source>
</evidence>
<proteinExistence type="predicted"/>
<evidence type="ECO:0000256" key="1">
    <source>
        <dbReference type="ARBA" id="ARBA00004141"/>
    </source>
</evidence>
<comment type="caution">
    <text evidence="8">The sequence shown here is derived from an EMBL/GenBank/DDBJ whole genome shotgun (WGS) entry which is preliminary data.</text>
</comment>
<feature type="transmembrane region" description="Helical" evidence="6">
    <location>
        <begin position="319"/>
        <end position="337"/>
    </location>
</feature>
<protein>
    <submittedName>
        <fullName evidence="8">ABC-type transport system involved in cytochrome c biogenesis, permease component</fullName>
    </submittedName>
</protein>
<dbReference type="Pfam" id="PF01578">
    <property type="entry name" value="Cytochrom_C_asm"/>
    <property type="match status" value="1"/>
</dbReference>